<evidence type="ECO:0000313" key="1">
    <source>
        <dbReference type="EMBL" id="OAD68495.1"/>
    </source>
</evidence>
<evidence type="ECO:0000313" key="2">
    <source>
        <dbReference type="Proteomes" id="UP000077315"/>
    </source>
</evidence>
<proteinExistence type="predicted"/>
<protein>
    <submittedName>
        <fullName evidence="1">Uncharacterized protein</fullName>
    </submittedName>
</protein>
<reference evidence="2" key="1">
    <citation type="submission" date="2015-06" db="EMBL/GenBank/DDBJ databases">
        <title>Expansion of signal transduction pathways in fungi by whole-genome duplication.</title>
        <authorList>
            <consortium name="DOE Joint Genome Institute"/>
            <person name="Corrochano L.M."/>
            <person name="Kuo A."/>
            <person name="Marcet-Houben M."/>
            <person name="Polaino S."/>
            <person name="Salamov A."/>
            <person name="Villalobos J.M."/>
            <person name="Alvarez M.I."/>
            <person name="Avalos J."/>
            <person name="Benito E.P."/>
            <person name="Benoit I."/>
            <person name="Burger G."/>
            <person name="Camino L.P."/>
            <person name="Canovas D."/>
            <person name="Cerda-Olmedo E."/>
            <person name="Cheng J.-F."/>
            <person name="Dominguez A."/>
            <person name="Elias M."/>
            <person name="Eslava A.P."/>
            <person name="Glaser F."/>
            <person name="Grimwood J."/>
            <person name="Gutierrez G."/>
            <person name="Heitman J."/>
            <person name="Henrissat B."/>
            <person name="Iturriaga E.A."/>
            <person name="Lang B.F."/>
            <person name="Lavin J.L."/>
            <person name="Lee S."/>
            <person name="Li W."/>
            <person name="Lindquist E."/>
            <person name="Lopez-Garcia S."/>
            <person name="Luque E.M."/>
            <person name="Marcos A.T."/>
            <person name="Martin J."/>
            <person name="McCluskey K."/>
            <person name="Medina H.R."/>
            <person name="Miralles-Duran A."/>
            <person name="Miyazaki A."/>
            <person name="Munoz-Torres E."/>
            <person name="Oguiza J.A."/>
            <person name="Ohm R."/>
            <person name="Olmedo M."/>
            <person name="Orejas M."/>
            <person name="Ortiz-Castellanos L."/>
            <person name="Pisabarro A.G."/>
            <person name="Rodriguez-Romero J."/>
            <person name="Ruiz-Herrera J."/>
            <person name="Ruiz-Vazquez R."/>
            <person name="Sanz C."/>
            <person name="Schackwitz W."/>
            <person name="Schmutz J."/>
            <person name="Shahriari M."/>
            <person name="Shelest E."/>
            <person name="Silva-Franco F."/>
            <person name="Soanes D."/>
            <person name="Syed K."/>
            <person name="Tagua V.G."/>
            <person name="Talbot N.J."/>
            <person name="Thon M."/>
            <person name="De vries R.P."/>
            <person name="Wiebenga A."/>
            <person name="Yadav J.S."/>
            <person name="Braun E.L."/>
            <person name="Baker S."/>
            <person name="Garre V."/>
            <person name="Horwitz B."/>
            <person name="Torres-Martinez S."/>
            <person name="Idnurm A."/>
            <person name="Herrera-Estrella A."/>
            <person name="Gabaldon T."/>
            <person name="Grigoriev I.V."/>
        </authorList>
    </citation>
    <scope>NUCLEOTIDE SEQUENCE [LARGE SCALE GENOMIC DNA]</scope>
    <source>
        <strain evidence="2">NRRL 1555(-)</strain>
    </source>
</reference>
<dbReference type="GeneID" id="29002955"/>
<dbReference type="AlphaFoldDB" id="A0A167KNE7"/>
<dbReference type="EMBL" id="KV440995">
    <property type="protein sequence ID" value="OAD68495.1"/>
    <property type="molecule type" value="Genomic_DNA"/>
</dbReference>
<gene>
    <name evidence="1" type="ORF">PHYBLDRAFT_69047</name>
</gene>
<dbReference type="RefSeq" id="XP_018286535.1">
    <property type="nucleotide sequence ID" value="XM_018442049.1"/>
</dbReference>
<sequence>MRSLNKFALVSQLIMTISAKYNLDDNTILLDSVSKTILGVGLFLSVSSMSSFSAFTASSLAFLAEPDITLYYLMFFSSKSSQLGTLYYHPLMLMQRRKIS</sequence>
<dbReference type="Proteomes" id="UP000077315">
    <property type="component" value="Unassembled WGS sequence"/>
</dbReference>
<dbReference type="InParanoid" id="A0A167KNE7"/>
<dbReference type="VEuPathDB" id="FungiDB:PHYBLDRAFT_69047"/>
<organism evidence="1 2">
    <name type="scientific">Phycomyces blakesleeanus (strain ATCC 8743b / DSM 1359 / FGSC 10004 / NBRC 33097 / NRRL 1555)</name>
    <dbReference type="NCBI Taxonomy" id="763407"/>
    <lineage>
        <taxon>Eukaryota</taxon>
        <taxon>Fungi</taxon>
        <taxon>Fungi incertae sedis</taxon>
        <taxon>Mucoromycota</taxon>
        <taxon>Mucoromycotina</taxon>
        <taxon>Mucoromycetes</taxon>
        <taxon>Mucorales</taxon>
        <taxon>Phycomycetaceae</taxon>
        <taxon>Phycomyces</taxon>
    </lineage>
</organism>
<name>A0A167KNE7_PHYB8</name>
<keyword evidence="2" id="KW-1185">Reference proteome</keyword>
<accession>A0A167KNE7</accession>